<keyword evidence="3" id="KW-1185">Reference proteome</keyword>
<dbReference type="EMBL" id="BMQA01000007">
    <property type="protein sequence ID" value="GGJ15385.1"/>
    <property type="molecule type" value="Genomic_DNA"/>
</dbReference>
<proteinExistence type="predicted"/>
<dbReference type="RefSeq" id="WP_189311422.1">
    <property type="nucleotide sequence ID" value="NZ_BMQA01000007.1"/>
</dbReference>
<evidence type="ECO:0000256" key="1">
    <source>
        <dbReference type="SAM" id="MobiDB-lite"/>
    </source>
</evidence>
<dbReference type="AlphaFoldDB" id="A0A917NPB6"/>
<evidence type="ECO:0000313" key="3">
    <source>
        <dbReference type="Proteomes" id="UP000657574"/>
    </source>
</evidence>
<evidence type="ECO:0000313" key="2">
    <source>
        <dbReference type="EMBL" id="GGJ15385.1"/>
    </source>
</evidence>
<reference evidence="2" key="1">
    <citation type="journal article" date="2014" name="Int. J. Syst. Evol. Microbiol.">
        <title>Complete genome sequence of Corynebacterium casei LMG S-19264T (=DSM 44701T), isolated from a smear-ripened cheese.</title>
        <authorList>
            <consortium name="US DOE Joint Genome Institute (JGI-PGF)"/>
            <person name="Walter F."/>
            <person name="Albersmeier A."/>
            <person name="Kalinowski J."/>
            <person name="Ruckert C."/>
        </authorList>
    </citation>
    <scope>NUCLEOTIDE SEQUENCE</scope>
    <source>
        <strain evidence="2">JCM 3086</strain>
    </source>
</reference>
<accession>A0A917NPB6</accession>
<organism evidence="2 3">
    <name type="scientific">Streptomyces brasiliensis</name>
    <dbReference type="NCBI Taxonomy" id="1954"/>
    <lineage>
        <taxon>Bacteria</taxon>
        <taxon>Bacillati</taxon>
        <taxon>Actinomycetota</taxon>
        <taxon>Actinomycetes</taxon>
        <taxon>Kitasatosporales</taxon>
        <taxon>Streptomycetaceae</taxon>
        <taxon>Streptomyces</taxon>
    </lineage>
</organism>
<feature type="region of interest" description="Disordered" evidence="1">
    <location>
        <begin position="27"/>
        <end position="54"/>
    </location>
</feature>
<reference evidence="2" key="2">
    <citation type="submission" date="2020-09" db="EMBL/GenBank/DDBJ databases">
        <authorList>
            <person name="Sun Q."/>
            <person name="Ohkuma M."/>
        </authorList>
    </citation>
    <scope>NUCLEOTIDE SEQUENCE</scope>
    <source>
        <strain evidence="2">JCM 3086</strain>
    </source>
</reference>
<dbReference type="Proteomes" id="UP000657574">
    <property type="component" value="Unassembled WGS sequence"/>
</dbReference>
<sequence length="174" mass="19324">MTATAPEAPGLTSQTWAGHWHGFGPWVGPPSTYAKEGNRRPPHPVRPAPEADHAGRYQEGAGEFATSSLPPLMSGHWLAKQGQTAADRTWTDVTDAVEWLKRHYNDQPPFERTDGLRSYGSLDGKIAYAYDVLPRGVDIAWVHYTQSRSLLPLSIVCCPNLFHPDLECPLLPRR</sequence>
<comment type="caution">
    <text evidence="2">The sequence shown here is derived from an EMBL/GenBank/DDBJ whole genome shotgun (WGS) entry which is preliminary data.</text>
</comment>
<name>A0A917NPB6_9ACTN</name>
<protein>
    <submittedName>
        <fullName evidence="2">Uncharacterized protein</fullName>
    </submittedName>
</protein>
<gene>
    <name evidence="2" type="ORF">GCM10010121_027570</name>
</gene>